<proteinExistence type="predicted"/>
<keyword evidence="1" id="KW-0812">Transmembrane</keyword>
<evidence type="ECO:0000313" key="2">
    <source>
        <dbReference type="EMBL" id="GAA4713568.1"/>
    </source>
</evidence>
<dbReference type="EMBL" id="BAABKM010000003">
    <property type="protein sequence ID" value="GAA4713568.1"/>
    <property type="molecule type" value="Genomic_DNA"/>
</dbReference>
<keyword evidence="3" id="KW-1185">Reference proteome</keyword>
<comment type="caution">
    <text evidence="2">The sequence shown here is derived from an EMBL/GenBank/DDBJ whole genome shotgun (WGS) entry which is preliminary data.</text>
</comment>
<sequence length="147" mass="15356">MWDAGTVDDAAWAALTLSLTVAGGIWTWFAFRNRGLASGLRGLGFTLLPLAAYLTKTLQMFTGIAGEIGDWASNVAWSPVVWTGIVLAGVAVLLIGVSGRIRAREVGPTAEAKGLPPAGPGRKGRPALAEDGDMADIEALLRKRGIN</sequence>
<feature type="transmembrane region" description="Helical" evidence="1">
    <location>
        <begin position="12"/>
        <end position="31"/>
    </location>
</feature>
<protein>
    <recommendedName>
        <fullName evidence="4">Cellulose synthase</fullName>
    </recommendedName>
</protein>
<evidence type="ECO:0000313" key="3">
    <source>
        <dbReference type="Proteomes" id="UP001499974"/>
    </source>
</evidence>
<feature type="transmembrane region" description="Helical" evidence="1">
    <location>
        <begin position="43"/>
        <end position="64"/>
    </location>
</feature>
<gene>
    <name evidence="2" type="ORF">GCM10023349_35850</name>
</gene>
<evidence type="ECO:0000256" key="1">
    <source>
        <dbReference type="SAM" id="Phobius"/>
    </source>
</evidence>
<feature type="transmembrane region" description="Helical" evidence="1">
    <location>
        <begin position="76"/>
        <end position="97"/>
    </location>
</feature>
<accession>A0ABP8XTD2</accession>
<evidence type="ECO:0008006" key="4">
    <source>
        <dbReference type="Google" id="ProtNLM"/>
    </source>
</evidence>
<reference evidence="3" key="1">
    <citation type="journal article" date="2019" name="Int. J. Syst. Evol. Microbiol.">
        <title>The Global Catalogue of Microorganisms (GCM) 10K type strain sequencing project: providing services to taxonomists for standard genome sequencing and annotation.</title>
        <authorList>
            <consortium name="The Broad Institute Genomics Platform"/>
            <consortium name="The Broad Institute Genome Sequencing Center for Infectious Disease"/>
            <person name="Wu L."/>
            <person name="Ma J."/>
        </authorList>
    </citation>
    <scope>NUCLEOTIDE SEQUENCE [LARGE SCALE GENOMIC DNA]</scope>
    <source>
        <strain evidence="3">JCM 18531</strain>
    </source>
</reference>
<dbReference type="Proteomes" id="UP001499974">
    <property type="component" value="Unassembled WGS sequence"/>
</dbReference>
<keyword evidence="1" id="KW-0472">Membrane</keyword>
<keyword evidence="1" id="KW-1133">Transmembrane helix</keyword>
<organism evidence="2 3">
    <name type="scientific">Nocardioides conyzicola</name>
    <dbReference type="NCBI Taxonomy" id="1651781"/>
    <lineage>
        <taxon>Bacteria</taxon>
        <taxon>Bacillati</taxon>
        <taxon>Actinomycetota</taxon>
        <taxon>Actinomycetes</taxon>
        <taxon>Propionibacteriales</taxon>
        <taxon>Nocardioidaceae</taxon>
        <taxon>Nocardioides</taxon>
    </lineage>
</organism>
<name>A0ABP8XTD2_9ACTN</name>